<dbReference type="GO" id="GO:0005886">
    <property type="term" value="C:plasma membrane"/>
    <property type="evidence" value="ECO:0007669"/>
    <property type="project" value="UniProtKB-SubCell"/>
</dbReference>
<feature type="transmembrane region" description="Helical" evidence="9">
    <location>
        <begin position="46"/>
        <end position="70"/>
    </location>
</feature>
<evidence type="ECO:0000256" key="5">
    <source>
        <dbReference type="ARBA" id="ARBA00022692"/>
    </source>
</evidence>
<comment type="caution">
    <text evidence="10">The sequence shown here is derived from an EMBL/GenBank/DDBJ whole genome shotgun (WGS) entry which is preliminary data.</text>
</comment>
<sequence>MVSSWLITVTRQFDPFMFVMVMGVGISSNILYSFPYPARWLRVCSYIMFGIACLIFIMVQALQLLHLVVYTKEKGFREYFDDFFRNMKHSLFWGTYPMGLVTIINFLGTLSQKYTTTSPANARHLMIFVYVLWWYDLAVCLVTAWGISFLIWHDYYSLDGVGDHPSYNIRMASENMKSVLLLDIIPLVVVASSCGTFTMSEIFARTFNRNIQLITLVICALTWLHAITFVCVLITIYVWSLYINKIPPMTQVFTLFLLLGPMGQGSFGVLLLTDNIRKYVKKYYPSDNITTEQEILFIMVPWCFKVLGMVSALALLAMGYFFTVISVVSIISYYNTKDIDNETGRVKRVYTFHKGFWGMTFPMGTMCLGNKELYDQYNQYVPLYAFRVTSTIYGGICIFWSIYCLLCTLQEYLRKAFYAARKSSFFSEAGTEKITTSPSNNTESMEESSLALDFTNLA</sequence>
<dbReference type="OrthoDB" id="1099at2759"/>
<evidence type="ECO:0000256" key="1">
    <source>
        <dbReference type="ARBA" id="ARBA00004651"/>
    </source>
</evidence>
<keyword evidence="5 9" id="KW-0812">Transmembrane</keyword>
<evidence type="ECO:0000256" key="8">
    <source>
        <dbReference type="SAM" id="MobiDB-lite"/>
    </source>
</evidence>
<dbReference type="EMBL" id="ALIE01000193">
    <property type="protein sequence ID" value="EJS41450.1"/>
    <property type="molecule type" value="Genomic_DNA"/>
</dbReference>
<evidence type="ECO:0000256" key="3">
    <source>
        <dbReference type="ARBA" id="ARBA00022448"/>
    </source>
</evidence>
<dbReference type="GO" id="GO:0000319">
    <property type="term" value="F:sulfite transmembrane transporter activity"/>
    <property type="evidence" value="ECO:0007669"/>
    <property type="project" value="TreeGrafter"/>
</dbReference>
<evidence type="ECO:0000313" key="11">
    <source>
        <dbReference type="Proteomes" id="UP000006968"/>
    </source>
</evidence>
<dbReference type="PANTHER" id="PTHR31686:SF1">
    <property type="entry name" value="SULFITE EFFLUX PUMP SSU1"/>
    <property type="match status" value="1"/>
</dbReference>
<dbReference type="InterPro" id="IPR004695">
    <property type="entry name" value="SLAC1/Mae1/Ssu1/TehA"/>
</dbReference>
<keyword evidence="3" id="KW-0813">Transport</keyword>
<dbReference type="CDD" id="cd09318">
    <property type="entry name" value="TDT_SSU1"/>
    <property type="match status" value="1"/>
</dbReference>
<reference evidence="10 11" key="1">
    <citation type="journal article" date="2013" name="BMC Genomics">
        <title>High quality de novo sequencing and assembly of the Saccharomyces arboricolus genome.</title>
        <authorList>
            <person name="Liti G."/>
            <person name="Nguyen Ba A.N."/>
            <person name="Blythe M."/>
            <person name="Mueller C.A."/>
            <person name="Bergstroem A."/>
            <person name="Cubillos F.A."/>
            <person name="Dafhnis-Calas F."/>
            <person name="Khoshraftar S."/>
            <person name="Malla S."/>
            <person name="Mehta N."/>
            <person name="Siow C.C."/>
            <person name="Warringer J."/>
            <person name="Moses A.M."/>
            <person name="Louis E.J."/>
            <person name="Nieduszynski C.A."/>
        </authorList>
    </citation>
    <scope>NUCLEOTIDE SEQUENCE [LARGE SCALE GENOMIC DNA]</scope>
    <source>
        <strain evidence="11">H-6 / AS 2.3317 / CBS 10644</strain>
    </source>
</reference>
<feature type="transmembrane region" description="Helical" evidence="9">
    <location>
        <begin position="90"/>
        <end position="107"/>
    </location>
</feature>
<feature type="transmembrane region" description="Helical" evidence="9">
    <location>
        <begin position="179"/>
        <end position="199"/>
    </location>
</feature>
<organism evidence="10 11">
    <name type="scientific">Saccharomyces arboricola (strain H-6 / AS 2.3317 / CBS 10644)</name>
    <name type="common">Yeast</name>
    <dbReference type="NCBI Taxonomy" id="1160507"/>
    <lineage>
        <taxon>Eukaryota</taxon>
        <taxon>Fungi</taxon>
        <taxon>Dikarya</taxon>
        <taxon>Ascomycota</taxon>
        <taxon>Saccharomycotina</taxon>
        <taxon>Saccharomycetes</taxon>
        <taxon>Saccharomycetales</taxon>
        <taxon>Saccharomycetaceae</taxon>
        <taxon>Saccharomyces</taxon>
    </lineage>
</organism>
<dbReference type="InterPro" id="IPR038665">
    <property type="entry name" value="Voltage-dep_anion_channel_sf"/>
</dbReference>
<name>J8PH46_SACAR</name>
<dbReference type="Pfam" id="PF03595">
    <property type="entry name" value="SLAC1"/>
    <property type="match status" value="1"/>
</dbReference>
<protein>
    <submittedName>
        <fullName evidence="10">Ssu1p</fullName>
    </submittedName>
</protein>
<evidence type="ECO:0000256" key="4">
    <source>
        <dbReference type="ARBA" id="ARBA00022475"/>
    </source>
</evidence>
<dbReference type="HOGENOM" id="CLU_030057_6_2_1"/>
<accession>J8PH46</accession>
<dbReference type="AlphaFoldDB" id="J8PH46"/>
<dbReference type="PANTHER" id="PTHR31686">
    <property type="match status" value="1"/>
</dbReference>
<keyword evidence="11" id="KW-1185">Reference proteome</keyword>
<feature type="transmembrane region" description="Helical" evidence="9">
    <location>
        <begin position="392"/>
        <end position="413"/>
    </location>
</feature>
<feature type="transmembrane region" description="Helical" evidence="9">
    <location>
        <begin position="211"/>
        <end position="240"/>
    </location>
</feature>
<evidence type="ECO:0000256" key="2">
    <source>
        <dbReference type="ARBA" id="ARBA00008566"/>
    </source>
</evidence>
<feature type="transmembrane region" description="Helical" evidence="9">
    <location>
        <begin position="306"/>
        <end position="334"/>
    </location>
</feature>
<dbReference type="Gene3D" id="1.50.10.150">
    <property type="entry name" value="Voltage-dependent anion channel"/>
    <property type="match status" value="1"/>
</dbReference>
<keyword evidence="7 9" id="KW-0472">Membrane</keyword>
<dbReference type="Proteomes" id="UP000006968">
    <property type="component" value="Chromosome XVI"/>
</dbReference>
<keyword evidence="6 9" id="KW-1133">Transmembrane helix</keyword>
<evidence type="ECO:0000256" key="9">
    <source>
        <dbReference type="SAM" id="Phobius"/>
    </source>
</evidence>
<comment type="subcellular location">
    <subcellularLocation>
        <location evidence="1">Cell membrane</location>
        <topology evidence="1">Multi-pass membrane protein</topology>
    </subcellularLocation>
</comment>
<evidence type="ECO:0000256" key="7">
    <source>
        <dbReference type="ARBA" id="ARBA00023136"/>
    </source>
</evidence>
<comment type="similarity">
    <text evidence="2">Belongs to the tellurite-resistance/dicarboxylate transporter (TDT) family.</text>
</comment>
<feature type="transmembrane region" description="Helical" evidence="9">
    <location>
        <begin position="252"/>
        <end position="272"/>
    </location>
</feature>
<feature type="compositionally biased region" description="Polar residues" evidence="8">
    <location>
        <begin position="433"/>
        <end position="443"/>
    </location>
</feature>
<keyword evidence="4" id="KW-1003">Cell membrane</keyword>
<evidence type="ECO:0000313" key="10">
    <source>
        <dbReference type="EMBL" id="EJS41450.1"/>
    </source>
</evidence>
<gene>
    <name evidence="10" type="ORF">SU7_3564</name>
</gene>
<feature type="region of interest" description="Disordered" evidence="8">
    <location>
        <begin position="432"/>
        <end position="458"/>
    </location>
</feature>
<feature type="transmembrane region" description="Helical" evidence="9">
    <location>
        <begin position="15"/>
        <end position="34"/>
    </location>
</feature>
<feature type="transmembrane region" description="Helical" evidence="9">
    <location>
        <begin position="127"/>
        <end position="152"/>
    </location>
</feature>
<evidence type="ECO:0000256" key="6">
    <source>
        <dbReference type="ARBA" id="ARBA00022989"/>
    </source>
</evidence>
<dbReference type="InterPro" id="IPR051629">
    <property type="entry name" value="Sulfite_efflux_TDT"/>
</dbReference>
<proteinExistence type="inferred from homology"/>